<sequence length="419" mass="46203">MICIPIVGPTQKKSLEDIAAAESLADIIELRIDLMDDYDLDVLLTSSKKPCIVTNRNKREGGQFSGSEEERIELLKQAMASGAEYVDIETSTPKELLKPFLESKRKSKVILSYHNFTDTPEEIGRFYELMCAMPADILKIVTYARDITNNLDLFDLILRSKKDDKKLIALCMGEKGEISRILSPLLGGFLTFGSLETGKETAPGQITGTALKNIYRVCDKRDSFKIYGVIGNPIHKSMGYLIHNRAFKETGSSDIYVPFLIDNAEKFFKGFSPYFEGLSVTMPFKEDVMPLMSEIDETAKNIGAVNTVVRDGTGWKGYNTDCIGALKALEEHVDLKGKNILIIGAGGTAKAIGFGVCQKGAKITVTYNRNKEKGIQLGRELEANVVSIQDVGKEEVDVLINCSPVGMSPNLEETPISSR</sequence>
<dbReference type="AlphaFoldDB" id="A0A382BVA7"/>
<dbReference type="InterPro" id="IPR001381">
    <property type="entry name" value="DHquinase_I"/>
</dbReference>
<dbReference type="GO" id="GO:0004764">
    <property type="term" value="F:shikimate 3-dehydrogenase (NADP+) activity"/>
    <property type="evidence" value="ECO:0007669"/>
    <property type="project" value="InterPro"/>
</dbReference>
<reference evidence="3" key="1">
    <citation type="submission" date="2018-05" db="EMBL/GenBank/DDBJ databases">
        <authorList>
            <person name="Lanie J.A."/>
            <person name="Ng W.-L."/>
            <person name="Kazmierczak K.M."/>
            <person name="Andrzejewski T.M."/>
            <person name="Davidsen T.M."/>
            <person name="Wayne K.J."/>
            <person name="Tettelin H."/>
            <person name="Glass J.I."/>
            <person name="Rusch D."/>
            <person name="Podicherti R."/>
            <person name="Tsui H.-C.T."/>
            <person name="Winkler M.E."/>
        </authorList>
    </citation>
    <scope>NUCLEOTIDE SEQUENCE</scope>
</reference>
<dbReference type="GO" id="GO:0009423">
    <property type="term" value="P:chorismate biosynthetic process"/>
    <property type="evidence" value="ECO:0007669"/>
    <property type="project" value="UniProtKB-UniPathway"/>
</dbReference>
<gene>
    <name evidence="3" type="ORF">METZ01_LOCUS169991</name>
</gene>
<protein>
    <recommendedName>
        <fullName evidence="4">Shikimate dehydrogenase</fullName>
    </recommendedName>
</protein>
<dbReference type="InterPro" id="IPR013785">
    <property type="entry name" value="Aldolase_TIM"/>
</dbReference>
<dbReference type="HAMAP" id="MF_00214">
    <property type="entry name" value="AroD"/>
    <property type="match status" value="1"/>
</dbReference>
<evidence type="ECO:0000313" key="3">
    <source>
        <dbReference type="EMBL" id="SVB17137.1"/>
    </source>
</evidence>
<dbReference type="Gene3D" id="3.20.20.70">
    <property type="entry name" value="Aldolase class I"/>
    <property type="match status" value="1"/>
</dbReference>
<name>A0A382BVA7_9ZZZZ</name>
<dbReference type="InterPro" id="IPR006151">
    <property type="entry name" value="Shikm_DH/Glu-tRNA_Rdtase"/>
</dbReference>
<dbReference type="PANTHER" id="PTHR21089">
    <property type="entry name" value="SHIKIMATE DEHYDROGENASE"/>
    <property type="match status" value="1"/>
</dbReference>
<dbReference type="InterPro" id="IPR013708">
    <property type="entry name" value="Shikimate_DH-bd_N"/>
</dbReference>
<dbReference type="InterPro" id="IPR022893">
    <property type="entry name" value="Shikimate_DH_fam"/>
</dbReference>
<dbReference type="SUPFAM" id="SSF51569">
    <property type="entry name" value="Aldolase"/>
    <property type="match status" value="1"/>
</dbReference>
<dbReference type="CDD" id="cd00502">
    <property type="entry name" value="DHQase_I"/>
    <property type="match status" value="1"/>
</dbReference>
<feature type="domain" description="Quinate/shikimate 5-dehydrogenase/glutamyl-tRNA reductase" evidence="1">
    <location>
        <begin position="331"/>
        <end position="402"/>
    </location>
</feature>
<dbReference type="EMBL" id="UINC01031305">
    <property type="protein sequence ID" value="SVB17137.1"/>
    <property type="molecule type" value="Genomic_DNA"/>
</dbReference>
<dbReference type="Gene3D" id="3.40.50.720">
    <property type="entry name" value="NAD(P)-binding Rossmann-like Domain"/>
    <property type="match status" value="1"/>
</dbReference>
<dbReference type="InterPro" id="IPR036291">
    <property type="entry name" value="NAD(P)-bd_dom_sf"/>
</dbReference>
<dbReference type="GO" id="GO:0019632">
    <property type="term" value="P:shikimate metabolic process"/>
    <property type="evidence" value="ECO:0007669"/>
    <property type="project" value="TreeGrafter"/>
</dbReference>
<dbReference type="PANTHER" id="PTHR21089:SF1">
    <property type="entry name" value="BIFUNCTIONAL 3-DEHYDROQUINATE DEHYDRATASE_SHIKIMATE DEHYDROGENASE, CHLOROPLASTIC"/>
    <property type="match status" value="1"/>
</dbReference>
<dbReference type="Pfam" id="PF01487">
    <property type="entry name" value="DHquinase_I"/>
    <property type="match status" value="1"/>
</dbReference>
<feature type="domain" description="Shikimate dehydrogenase substrate binding N-terminal" evidence="2">
    <location>
        <begin position="229"/>
        <end position="308"/>
    </location>
</feature>
<proteinExistence type="inferred from homology"/>
<organism evidence="3">
    <name type="scientific">marine metagenome</name>
    <dbReference type="NCBI Taxonomy" id="408172"/>
    <lineage>
        <taxon>unclassified sequences</taxon>
        <taxon>metagenomes</taxon>
        <taxon>ecological metagenomes</taxon>
    </lineage>
</organism>
<dbReference type="UniPathway" id="UPA00053">
    <property type="reaction ID" value="UER00087"/>
</dbReference>
<dbReference type="SUPFAM" id="SSF51735">
    <property type="entry name" value="NAD(P)-binding Rossmann-fold domains"/>
    <property type="match status" value="1"/>
</dbReference>
<evidence type="ECO:0000259" key="1">
    <source>
        <dbReference type="Pfam" id="PF01488"/>
    </source>
</evidence>
<dbReference type="InterPro" id="IPR046346">
    <property type="entry name" value="Aminoacid_DH-like_N_sf"/>
</dbReference>
<dbReference type="Gene3D" id="3.40.50.10860">
    <property type="entry name" value="Leucine Dehydrogenase, chain A, domain 1"/>
    <property type="match status" value="1"/>
</dbReference>
<accession>A0A382BVA7</accession>
<evidence type="ECO:0008006" key="4">
    <source>
        <dbReference type="Google" id="ProtNLM"/>
    </source>
</evidence>
<dbReference type="Pfam" id="PF08501">
    <property type="entry name" value="Shikimate_dh_N"/>
    <property type="match status" value="1"/>
</dbReference>
<dbReference type="SUPFAM" id="SSF53223">
    <property type="entry name" value="Aminoacid dehydrogenase-like, N-terminal domain"/>
    <property type="match status" value="1"/>
</dbReference>
<dbReference type="Pfam" id="PF01488">
    <property type="entry name" value="Shikimate_DH"/>
    <property type="match status" value="1"/>
</dbReference>
<evidence type="ECO:0000259" key="2">
    <source>
        <dbReference type="Pfam" id="PF08501"/>
    </source>
</evidence>
<feature type="non-terminal residue" evidence="3">
    <location>
        <position position="419"/>
    </location>
</feature>
<dbReference type="GO" id="GO:0003855">
    <property type="term" value="F:3-dehydroquinate dehydratase activity"/>
    <property type="evidence" value="ECO:0007669"/>
    <property type="project" value="InterPro"/>
</dbReference>
<dbReference type="NCBIfam" id="TIGR01093">
    <property type="entry name" value="aroD"/>
    <property type="match status" value="1"/>
</dbReference>